<protein>
    <recommendedName>
        <fullName evidence="1">PDZ domain-containing protein</fullName>
    </recommendedName>
</protein>
<dbReference type="SUPFAM" id="SSF50156">
    <property type="entry name" value="PDZ domain-like"/>
    <property type="match status" value="1"/>
</dbReference>
<evidence type="ECO:0000259" key="1">
    <source>
        <dbReference type="PROSITE" id="PS50106"/>
    </source>
</evidence>
<sequence length="120" mass="13359">MKEAAVGMSMYQDKQKVIIRPDPSKVLDQSNEGPQLFHETVLQVDPNSPNLGIQLGFDKSHNAIHVISIQPHSQAGLDGILKDGDRVVEVNYQDIQQLPAPEALKRIKAMCHKANFVHIK</sequence>
<dbReference type="AlphaFoldDB" id="A0A1S8WRA7"/>
<gene>
    <name evidence="2" type="ORF">X801_07139</name>
</gene>
<proteinExistence type="predicted"/>
<dbReference type="Gene3D" id="2.30.42.10">
    <property type="match status" value="1"/>
</dbReference>
<name>A0A1S8WRA7_OPIVI</name>
<evidence type="ECO:0000313" key="2">
    <source>
        <dbReference type="EMBL" id="OON17030.1"/>
    </source>
</evidence>
<keyword evidence="3" id="KW-1185">Reference proteome</keyword>
<accession>A0A1S8WRA7</accession>
<dbReference type="Pfam" id="PF00595">
    <property type="entry name" value="PDZ"/>
    <property type="match status" value="1"/>
</dbReference>
<evidence type="ECO:0000313" key="3">
    <source>
        <dbReference type="Proteomes" id="UP000243686"/>
    </source>
</evidence>
<organism evidence="2 3">
    <name type="scientific">Opisthorchis viverrini</name>
    <name type="common">Southeast Asian liver fluke</name>
    <dbReference type="NCBI Taxonomy" id="6198"/>
    <lineage>
        <taxon>Eukaryota</taxon>
        <taxon>Metazoa</taxon>
        <taxon>Spiralia</taxon>
        <taxon>Lophotrochozoa</taxon>
        <taxon>Platyhelminthes</taxon>
        <taxon>Trematoda</taxon>
        <taxon>Digenea</taxon>
        <taxon>Opisthorchiida</taxon>
        <taxon>Opisthorchiata</taxon>
        <taxon>Opisthorchiidae</taxon>
        <taxon>Opisthorchis</taxon>
    </lineage>
</organism>
<feature type="non-terminal residue" evidence="2">
    <location>
        <position position="120"/>
    </location>
</feature>
<dbReference type="PROSITE" id="PS50106">
    <property type="entry name" value="PDZ"/>
    <property type="match status" value="1"/>
</dbReference>
<dbReference type="InterPro" id="IPR001478">
    <property type="entry name" value="PDZ"/>
</dbReference>
<dbReference type="EMBL" id="KV896031">
    <property type="protein sequence ID" value="OON17030.1"/>
    <property type="molecule type" value="Genomic_DNA"/>
</dbReference>
<reference evidence="2 3" key="1">
    <citation type="submission" date="2015-03" db="EMBL/GenBank/DDBJ databases">
        <title>Draft genome of the nematode, Opisthorchis viverrini.</title>
        <authorList>
            <person name="Mitreva M."/>
        </authorList>
    </citation>
    <scope>NUCLEOTIDE SEQUENCE [LARGE SCALE GENOMIC DNA]</scope>
    <source>
        <strain evidence="2">Khon Kaen</strain>
    </source>
</reference>
<dbReference type="InterPro" id="IPR036034">
    <property type="entry name" value="PDZ_sf"/>
</dbReference>
<dbReference type="Proteomes" id="UP000243686">
    <property type="component" value="Unassembled WGS sequence"/>
</dbReference>
<feature type="domain" description="PDZ" evidence="1">
    <location>
        <begin position="39"/>
        <end position="108"/>
    </location>
</feature>